<name>E3PUX3_ACESD</name>
<organism evidence="2 3">
    <name type="scientific">Acetoanaerobium sticklandii (strain ATCC 12662 / DSM 519 / JCM 1433 / CCUG 9281 / NCIMB 10654 / HF)</name>
    <name type="common">Clostridium sticklandii</name>
    <dbReference type="NCBI Taxonomy" id="499177"/>
    <lineage>
        <taxon>Bacteria</taxon>
        <taxon>Bacillati</taxon>
        <taxon>Bacillota</taxon>
        <taxon>Clostridia</taxon>
        <taxon>Peptostreptococcales</taxon>
        <taxon>Filifactoraceae</taxon>
        <taxon>Acetoanaerobium</taxon>
    </lineage>
</organism>
<evidence type="ECO:0000313" key="3">
    <source>
        <dbReference type="Proteomes" id="UP000007041"/>
    </source>
</evidence>
<evidence type="ECO:0000313" key="2">
    <source>
        <dbReference type="EMBL" id="CBH20453.1"/>
    </source>
</evidence>
<accession>E3PUX3</accession>
<dbReference type="PANTHER" id="PTHR13696:SF99">
    <property type="entry name" value="COBYRINIC ACID AC-DIAMIDE SYNTHASE"/>
    <property type="match status" value="1"/>
</dbReference>
<dbReference type="InterPro" id="IPR050678">
    <property type="entry name" value="DNA_Partitioning_ATPase"/>
</dbReference>
<dbReference type="STRING" id="1511.CLOST_0323"/>
<dbReference type="EMBL" id="FP565809">
    <property type="protein sequence ID" value="CBH20453.1"/>
    <property type="molecule type" value="Genomic_DNA"/>
</dbReference>
<dbReference type="Pfam" id="PF13614">
    <property type="entry name" value="AAA_31"/>
    <property type="match status" value="1"/>
</dbReference>
<gene>
    <name evidence="2" type="ordered locus">CLOST_0323</name>
</gene>
<dbReference type="Proteomes" id="UP000007041">
    <property type="component" value="Chromosome"/>
</dbReference>
<dbReference type="eggNOG" id="COG1192">
    <property type="taxonomic scope" value="Bacteria"/>
</dbReference>
<dbReference type="HOGENOM" id="CLU_037612_4_0_9"/>
<dbReference type="AlphaFoldDB" id="E3PUX3"/>
<dbReference type="InterPro" id="IPR027417">
    <property type="entry name" value="P-loop_NTPase"/>
</dbReference>
<feature type="domain" description="AAA" evidence="1">
    <location>
        <begin position="2"/>
        <end position="182"/>
    </location>
</feature>
<dbReference type="SUPFAM" id="SSF52540">
    <property type="entry name" value="P-loop containing nucleoside triphosphate hydrolases"/>
    <property type="match status" value="1"/>
</dbReference>
<sequence>MAKTIAFINMKGGVGKTTLAVNMAYALAKIHGKKVLLIDIDPQMNSTQYCLSQEALTQLVEEPNRTIFGFMNQQYQVKATLKKYTQDEPLENLTINVDGVFDIVASHMKLMEINLDQRPYKLRQYINNHFASKYDVIILDCPPTISEYTKMGLLAADSYVVPMKADAFSMFGLPMLQNYIDSHIYGEFGHEINFIGIILNMVIPSRLIYKKVKDKLKNDWKDYIFMNEIPYREVIVKGLDDELNKNKYIVDMTVETELRKNIEELSLELIQRGRL</sequence>
<evidence type="ECO:0000259" key="1">
    <source>
        <dbReference type="Pfam" id="PF13614"/>
    </source>
</evidence>
<dbReference type="KEGG" id="cst:CLOST_0323"/>
<proteinExistence type="predicted"/>
<dbReference type="PANTHER" id="PTHR13696">
    <property type="entry name" value="P-LOOP CONTAINING NUCLEOSIDE TRIPHOSPHATE HYDROLASE"/>
    <property type="match status" value="1"/>
</dbReference>
<keyword evidence="3" id="KW-1185">Reference proteome</keyword>
<dbReference type="BioCyc" id="CSTI499177:GJE9-332-MONOMER"/>
<dbReference type="InterPro" id="IPR025669">
    <property type="entry name" value="AAA_dom"/>
</dbReference>
<dbReference type="CDD" id="cd02042">
    <property type="entry name" value="ParAB_family"/>
    <property type="match status" value="1"/>
</dbReference>
<dbReference type="Gene3D" id="3.40.50.300">
    <property type="entry name" value="P-loop containing nucleotide triphosphate hydrolases"/>
    <property type="match status" value="1"/>
</dbReference>
<protein>
    <submittedName>
        <fullName evidence="2">Putative Chromosome partitioning ATPase</fullName>
    </submittedName>
</protein>
<reference evidence="3" key="1">
    <citation type="journal article" date="2010" name="BMC Genomics">
        <title>Clostridium sticklandii, a specialist in amino acid degradation:revisiting its metabolism through its genome sequence.</title>
        <authorList>
            <person name="Fonknechten N."/>
            <person name="Chaussonnerie S."/>
            <person name="Tricot S."/>
            <person name="Lajus A."/>
            <person name="Andreesen J.R."/>
            <person name="Perchat N."/>
            <person name="Pelletier E."/>
            <person name="Gouyvenoux M."/>
            <person name="Barbe V."/>
            <person name="Salanoubat M."/>
            <person name="Le Paslier D."/>
            <person name="Weissenbach J."/>
            <person name="Cohen G.N."/>
            <person name="Kreimeyer A."/>
        </authorList>
    </citation>
    <scope>NUCLEOTIDE SEQUENCE [LARGE SCALE GENOMIC DNA]</scope>
    <source>
        <strain evidence="3">ATCC 12662 / DSM 519 / JCM 1433 / CCUG 9281 / NCIMB 10654 / HF</strain>
    </source>
</reference>